<evidence type="ECO:0000256" key="1">
    <source>
        <dbReference type="ARBA" id="ARBA00022801"/>
    </source>
</evidence>
<gene>
    <name evidence="3" type="ORF">GGR31_000687</name>
</gene>
<feature type="domain" description="AB hydrolase-1" evidence="2">
    <location>
        <begin position="19"/>
        <end position="244"/>
    </location>
</feature>
<protein>
    <submittedName>
        <fullName evidence="3">Pimeloyl-ACP methyl ester carboxylesterase</fullName>
    </submittedName>
</protein>
<dbReference type="RefSeq" id="WP_309726979.1">
    <property type="nucleotide sequence ID" value="NZ_JAVDQA010000001.1"/>
</dbReference>
<dbReference type="PRINTS" id="PR00111">
    <property type="entry name" value="ABHYDROLASE"/>
</dbReference>
<dbReference type="InterPro" id="IPR029058">
    <property type="entry name" value="AB_hydrolase_fold"/>
</dbReference>
<dbReference type="InterPro" id="IPR000073">
    <property type="entry name" value="AB_hydrolase_1"/>
</dbReference>
<accession>A0ABU1K389</accession>
<name>A0ABU1K389_9FLAO</name>
<comment type="caution">
    <text evidence="3">The sequence shown here is derived from an EMBL/GenBank/DDBJ whole genome shotgun (WGS) entry which is preliminary data.</text>
</comment>
<keyword evidence="1" id="KW-0378">Hydrolase</keyword>
<dbReference type="InterPro" id="IPR050266">
    <property type="entry name" value="AB_hydrolase_sf"/>
</dbReference>
<dbReference type="Proteomes" id="UP001257659">
    <property type="component" value="Unassembled WGS sequence"/>
</dbReference>
<evidence type="ECO:0000313" key="3">
    <source>
        <dbReference type="EMBL" id="MDR6300071.1"/>
    </source>
</evidence>
<dbReference type="PANTHER" id="PTHR43798:SF31">
    <property type="entry name" value="AB HYDROLASE SUPERFAMILY PROTEIN YCLE"/>
    <property type="match status" value="1"/>
</dbReference>
<evidence type="ECO:0000259" key="2">
    <source>
        <dbReference type="Pfam" id="PF00561"/>
    </source>
</evidence>
<dbReference type="PANTHER" id="PTHR43798">
    <property type="entry name" value="MONOACYLGLYCEROL LIPASE"/>
    <property type="match status" value="1"/>
</dbReference>
<dbReference type="Pfam" id="PF00561">
    <property type="entry name" value="Abhydrolase_1"/>
    <property type="match status" value="1"/>
</dbReference>
<dbReference type="EMBL" id="JAVDQA010000001">
    <property type="protein sequence ID" value="MDR6300071.1"/>
    <property type="molecule type" value="Genomic_DNA"/>
</dbReference>
<reference evidence="3 4" key="1">
    <citation type="submission" date="2023-07" db="EMBL/GenBank/DDBJ databases">
        <title>Genomic Encyclopedia of Type Strains, Phase IV (KMG-IV): sequencing the most valuable type-strain genomes for metagenomic binning, comparative biology and taxonomic classification.</title>
        <authorList>
            <person name="Goeker M."/>
        </authorList>
    </citation>
    <scope>NUCLEOTIDE SEQUENCE [LARGE SCALE GENOMIC DNA]</scope>
    <source>
        <strain evidence="3 4">DSM 102814</strain>
    </source>
</reference>
<sequence>MIILYKQNEIYFEVSGAGKPVVLLHGFLENRTMWNDLIEEFSNEYQFINIDLFGHGKTGKVGYIHSMEQMAEAVNLVLQKLNINMATFLGHSMGGYVALAFAEHFPDKTEKLLLINSTAEADNEERKKNRDRAKRLIKQNKEAFVSMAIKNLFAEETKETFPEEIKKMVSEAKDIPTENIIASIEGLKNRKDRTEILKNYSGKKILLAGKHDPVVPFESVEKLSAETNSELITFPNGHMSWLENKKDFFKVLEELLK</sequence>
<dbReference type="SUPFAM" id="SSF53474">
    <property type="entry name" value="alpha/beta-Hydrolases"/>
    <property type="match status" value="1"/>
</dbReference>
<proteinExistence type="predicted"/>
<keyword evidence="4" id="KW-1185">Reference proteome</keyword>
<dbReference type="Gene3D" id="3.40.50.1820">
    <property type="entry name" value="alpha/beta hydrolase"/>
    <property type="match status" value="1"/>
</dbReference>
<evidence type="ECO:0000313" key="4">
    <source>
        <dbReference type="Proteomes" id="UP001257659"/>
    </source>
</evidence>
<organism evidence="3 4">
    <name type="scientific">Mesonia maritima</name>
    <dbReference type="NCBI Taxonomy" id="1793873"/>
    <lineage>
        <taxon>Bacteria</taxon>
        <taxon>Pseudomonadati</taxon>
        <taxon>Bacteroidota</taxon>
        <taxon>Flavobacteriia</taxon>
        <taxon>Flavobacteriales</taxon>
        <taxon>Flavobacteriaceae</taxon>
        <taxon>Mesonia</taxon>
    </lineage>
</organism>